<dbReference type="AlphaFoldDB" id="A0A132MP25"/>
<name>A0A132MP25_9ACTN</name>
<evidence type="ECO:0000313" key="2">
    <source>
        <dbReference type="Proteomes" id="UP000070188"/>
    </source>
</evidence>
<proteinExistence type="predicted"/>
<evidence type="ECO:0000313" key="1">
    <source>
        <dbReference type="EMBL" id="KWW99617.1"/>
    </source>
</evidence>
<dbReference type="EMBL" id="LAXD01000001">
    <property type="protein sequence ID" value="KWW99617.1"/>
    <property type="molecule type" value="Genomic_DNA"/>
</dbReference>
<reference evidence="2" key="1">
    <citation type="submission" date="2015-04" db="EMBL/GenBank/DDBJ databases">
        <title>Physiological reanalysis, assessment of diazotrophy, and genome sequences of multiple isolates of Streptomyces thermoautotrophicus.</title>
        <authorList>
            <person name="MacKellar D.C."/>
            <person name="Lieber L."/>
            <person name="Norman J."/>
            <person name="Bolger A."/>
            <person name="Tobin C."/>
            <person name="Murray J.W."/>
            <person name="Chang R."/>
            <person name="Ford T."/>
            <person name="Nguyen P.Q."/>
            <person name="Woodward J."/>
            <person name="Permingeat H."/>
            <person name="Joshi N.S."/>
            <person name="Silver P.A."/>
            <person name="Usadel B."/>
            <person name="Rutherford A.W."/>
            <person name="Friesen M."/>
            <person name="Prell J."/>
        </authorList>
    </citation>
    <scope>NUCLEOTIDE SEQUENCE [LARGE SCALE GENOMIC DNA]</scope>
    <source>
        <strain evidence="2">H1</strain>
    </source>
</reference>
<comment type="caution">
    <text evidence="1">The sequence shown here is derived from an EMBL/GenBank/DDBJ whole genome shotgun (WGS) entry which is preliminary data.</text>
</comment>
<dbReference type="Proteomes" id="UP000070188">
    <property type="component" value="Unassembled WGS sequence"/>
</dbReference>
<keyword evidence="2" id="KW-1185">Reference proteome</keyword>
<sequence>MPSSRARAQAQSSYGTEHVMTEVHKQAAEALQKALDRRDNGGR</sequence>
<dbReference type="RefSeq" id="WP_267594382.1">
    <property type="nucleotide sequence ID" value="NZ_CP171739.1"/>
</dbReference>
<accession>A0A132MP25</accession>
<organism evidence="1 2">
    <name type="scientific">Carbonactinospora thermoautotrophica</name>
    <dbReference type="NCBI Taxonomy" id="1469144"/>
    <lineage>
        <taxon>Bacteria</taxon>
        <taxon>Bacillati</taxon>
        <taxon>Actinomycetota</taxon>
        <taxon>Actinomycetes</taxon>
        <taxon>Kitasatosporales</taxon>
        <taxon>Carbonactinosporaceae</taxon>
        <taxon>Carbonactinospora</taxon>
    </lineage>
</organism>
<gene>
    <name evidence="1" type="ORF">LI90_1253</name>
</gene>
<protein>
    <submittedName>
        <fullName evidence="1">Uncharacterized protein</fullName>
    </submittedName>
</protein>
<dbReference type="PATRIC" id="fig|1469144.10.peg.1385"/>